<protein>
    <recommendedName>
        <fullName evidence="7">Outer membrane protein beta-barrel domain-containing protein</fullName>
    </recommendedName>
</protein>
<evidence type="ECO:0000256" key="3">
    <source>
        <dbReference type="ARBA" id="ARBA00022692"/>
    </source>
</evidence>
<gene>
    <name evidence="8" type="ORF">KL86DPRO_60244</name>
    <name evidence="9" type="ORF">KL86DPRO_60255</name>
</gene>
<dbReference type="EMBL" id="FLUQ01000006">
    <property type="protein sequence ID" value="SBW10686.1"/>
    <property type="molecule type" value="Genomic_DNA"/>
</dbReference>
<keyword evidence="2" id="KW-1134">Transmembrane beta strand</keyword>
<evidence type="ECO:0000256" key="6">
    <source>
        <dbReference type="SAM" id="SignalP"/>
    </source>
</evidence>
<keyword evidence="3" id="KW-0812">Transmembrane</keyword>
<evidence type="ECO:0000256" key="2">
    <source>
        <dbReference type="ARBA" id="ARBA00022452"/>
    </source>
</evidence>
<dbReference type="GO" id="GO:0009279">
    <property type="term" value="C:cell outer membrane"/>
    <property type="evidence" value="ECO:0007669"/>
    <property type="project" value="UniProtKB-SubCell"/>
</dbReference>
<dbReference type="InterPro" id="IPR011250">
    <property type="entry name" value="OMP/PagP_B-barrel"/>
</dbReference>
<dbReference type="EMBL" id="FLUQ01000006">
    <property type="protein sequence ID" value="SBW10659.1"/>
    <property type="molecule type" value="Genomic_DNA"/>
</dbReference>
<dbReference type="AlphaFoldDB" id="A0A212KG82"/>
<evidence type="ECO:0000256" key="4">
    <source>
        <dbReference type="ARBA" id="ARBA00022729"/>
    </source>
</evidence>
<evidence type="ECO:0000259" key="7">
    <source>
        <dbReference type="Pfam" id="PF13505"/>
    </source>
</evidence>
<evidence type="ECO:0000313" key="8">
    <source>
        <dbReference type="EMBL" id="SBW10659.1"/>
    </source>
</evidence>
<sequence>MKRILGLIALVAVLITPTFALAAEQIGVYVAPKFIYGYTMMDFKAKDYNSDTGETRSIGLGDKHDNAWGGALAIGYDFDKRFNVPIRAEVEYSLFSQVEADKNRLNPEDSDWDESFKQKFDIQTLFLNAYWDINTGTAFTPYIGAGIGMAFIDTKYNCRGESVSDPVNDWVRSSTGSKSRTNFAWNVGAGLGYDFNEYVTLDIGYRFVSLGNVKSSKGQQMDTGAVVPNMYDYGQSKDLYMHQVMAGLRITF</sequence>
<keyword evidence="4 6" id="KW-0732">Signal</keyword>
<accession>A0A212KG82</accession>
<feature type="chain" id="PRO_5015073856" description="Outer membrane protein beta-barrel domain-containing protein" evidence="6">
    <location>
        <begin position="23"/>
        <end position="252"/>
    </location>
</feature>
<feature type="domain" description="Outer membrane protein beta-barrel" evidence="7">
    <location>
        <begin position="8"/>
        <end position="214"/>
    </location>
</feature>
<name>A0A212KG82_9DELT</name>
<feature type="signal peptide" evidence="6">
    <location>
        <begin position="1"/>
        <end position="22"/>
    </location>
</feature>
<evidence type="ECO:0000256" key="1">
    <source>
        <dbReference type="ARBA" id="ARBA00004571"/>
    </source>
</evidence>
<dbReference type="PANTHER" id="PTHR35892">
    <property type="entry name" value="OUTER MEMBRANE PROTEIN PAGN-RELATED"/>
    <property type="match status" value="1"/>
</dbReference>
<dbReference type="InterPro" id="IPR027385">
    <property type="entry name" value="Beta-barrel_OMP"/>
</dbReference>
<dbReference type="InterPro" id="IPR051723">
    <property type="entry name" value="Bact_OM_Invasion-Related"/>
</dbReference>
<keyword evidence="5" id="KW-0472">Membrane</keyword>
<dbReference type="SUPFAM" id="SSF56925">
    <property type="entry name" value="OMPA-like"/>
    <property type="match status" value="1"/>
</dbReference>
<evidence type="ECO:0000313" key="9">
    <source>
        <dbReference type="EMBL" id="SBW10686.1"/>
    </source>
</evidence>
<proteinExistence type="predicted"/>
<dbReference type="Gene3D" id="2.40.160.20">
    <property type="match status" value="1"/>
</dbReference>
<organism evidence="8">
    <name type="scientific">uncultured delta proteobacterium</name>
    <dbReference type="NCBI Taxonomy" id="34034"/>
    <lineage>
        <taxon>Bacteria</taxon>
        <taxon>Deltaproteobacteria</taxon>
        <taxon>environmental samples</taxon>
    </lineage>
</organism>
<reference evidence="8" key="1">
    <citation type="submission" date="2016-04" db="EMBL/GenBank/DDBJ databases">
        <authorList>
            <person name="Evans L.H."/>
            <person name="Alamgir A."/>
            <person name="Owens N."/>
            <person name="Weber N.D."/>
            <person name="Virtaneva K."/>
            <person name="Barbian K."/>
            <person name="Babar A."/>
            <person name="Rosenke K."/>
        </authorList>
    </citation>
    <scope>NUCLEOTIDE SEQUENCE</scope>
    <source>
        <strain evidence="8">86</strain>
    </source>
</reference>
<dbReference type="PANTHER" id="PTHR35892:SF2">
    <property type="entry name" value="OUTER MEMBRANE PROTEIN PAGN"/>
    <property type="match status" value="1"/>
</dbReference>
<dbReference type="Pfam" id="PF13505">
    <property type="entry name" value="OMP_b-brl"/>
    <property type="match status" value="1"/>
</dbReference>
<evidence type="ECO:0000256" key="5">
    <source>
        <dbReference type="ARBA" id="ARBA00023136"/>
    </source>
</evidence>
<comment type="subcellular location">
    <subcellularLocation>
        <location evidence="1">Cell outer membrane</location>
        <topology evidence="1">Multi-pass membrane protein</topology>
    </subcellularLocation>
</comment>